<dbReference type="SUPFAM" id="SSF53448">
    <property type="entry name" value="Nucleotide-diphospho-sugar transferases"/>
    <property type="match status" value="1"/>
</dbReference>
<dbReference type="EC" id="2.7.7.13" evidence="2"/>
<sequence length="490" mass="54429">MSGAEILCVGKVYAVNEQVRKITPVLLAGGAGSRLWPVSRDQLPKQFQPLVGELSTYQQTLKRVSDKSLYAEALVITNEDFRFFARRQAEEIDLPATVVLEPARRDSAAAMAAAALLADRREKGSLVLALAADHVVLDNDLFADAVRLGAEAAEQGNIVVFGLTPTEPRTSYGYINPGEAINGNQDLCVVEAFVEKPDEARAVSYVEKGYLWNSGNFLFRSDIMIEELRSHAPEILAAVQAAVENQELDLGFVRLHKESFESSPKNSIDYAVIENTKRMAVVRGHFRWSDIGSWDAIWEIADKHGADNAIEGQGIIVDSEGCLVHSTGLLTTVVGAKDLVVVATKDAVLVTPKNRVQDVKGLVETLKGGDHSLKTERHKRAYRPWGHIEQTDSGHRYRVSHVKVEPGHRISLQQHYHRSEHWIVVRGTATVTIEDQTRLLTENESVYIPIGKPHRLANEGQIPLELIEIQTGSYLGEDDIIRLHDDYRRE</sequence>
<dbReference type="PANTHER" id="PTHR46390">
    <property type="entry name" value="MANNOSE-1-PHOSPHATE GUANYLYLTRANSFERASE"/>
    <property type="match status" value="1"/>
</dbReference>
<dbReference type="InterPro" id="IPR051161">
    <property type="entry name" value="Mannose-6P_isomerase_type2"/>
</dbReference>
<dbReference type="Gene3D" id="2.60.120.10">
    <property type="entry name" value="Jelly Rolls"/>
    <property type="match status" value="1"/>
</dbReference>
<dbReference type="Pfam" id="PF00483">
    <property type="entry name" value="NTP_transferase"/>
    <property type="match status" value="1"/>
</dbReference>
<evidence type="ECO:0000256" key="2">
    <source>
        <dbReference type="ARBA" id="ARBA00012387"/>
    </source>
</evidence>
<feature type="domain" description="Nucleotidyl transferase" evidence="9">
    <location>
        <begin position="24"/>
        <end position="303"/>
    </location>
</feature>
<dbReference type="CDD" id="cd02213">
    <property type="entry name" value="cupin_PMI_typeII_C"/>
    <property type="match status" value="1"/>
</dbReference>
<keyword evidence="12" id="KW-0413">Isomerase</keyword>
<comment type="caution">
    <text evidence="12">The sequence shown here is derived from an EMBL/GenBank/DDBJ whole genome shotgun (WGS) entry which is preliminary data.</text>
</comment>
<gene>
    <name evidence="12" type="ORF">QE369_001418</name>
</gene>
<dbReference type="FunFam" id="3.90.550.10:FF:000046">
    <property type="entry name" value="Mannose-1-phosphate guanylyltransferase (GDP)"/>
    <property type="match status" value="1"/>
</dbReference>
<dbReference type="InterPro" id="IPR001538">
    <property type="entry name" value="Man6P_isomerase-2_C"/>
</dbReference>
<dbReference type="InterPro" id="IPR054566">
    <property type="entry name" value="ManC/GMP-like_b-helix"/>
</dbReference>
<dbReference type="GO" id="GO:0005525">
    <property type="term" value="F:GTP binding"/>
    <property type="evidence" value="ECO:0007669"/>
    <property type="project" value="UniProtKB-KW"/>
</dbReference>
<reference evidence="12" key="1">
    <citation type="submission" date="2023-08" db="EMBL/GenBank/DDBJ databases">
        <title>Functional and genomic diversity of the sorghum phyllosphere microbiome.</title>
        <authorList>
            <person name="Shade A."/>
        </authorList>
    </citation>
    <scope>NUCLEOTIDE SEQUENCE</scope>
    <source>
        <strain evidence="12">SORGH_AS_0974</strain>
    </source>
</reference>
<evidence type="ECO:0000256" key="7">
    <source>
        <dbReference type="ARBA" id="ARBA00047343"/>
    </source>
</evidence>
<evidence type="ECO:0000256" key="4">
    <source>
        <dbReference type="ARBA" id="ARBA00022695"/>
    </source>
</evidence>
<keyword evidence="4 12" id="KW-0548">Nucleotidyltransferase</keyword>
<dbReference type="SUPFAM" id="SSF51182">
    <property type="entry name" value="RmlC-like cupins"/>
    <property type="match status" value="1"/>
</dbReference>
<evidence type="ECO:0000259" key="9">
    <source>
        <dbReference type="Pfam" id="PF00483"/>
    </source>
</evidence>
<evidence type="ECO:0000256" key="8">
    <source>
        <dbReference type="RuleBase" id="RU004190"/>
    </source>
</evidence>
<evidence type="ECO:0000256" key="3">
    <source>
        <dbReference type="ARBA" id="ARBA00022679"/>
    </source>
</evidence>
<feature type="domain" description="MannoseP isomerase/GMP-like beta-helix" evidence="11">
    <location>
        <begin position="313"/>
        <end position="366"/>
    </location>
</feature>
<comment type="catalytic activity">
    <reaction evidence="7">
        <text>alpha-D-mannose 1-phosphate + GTP + H(+) = GDP-alpha-D-mannose + diphosphate</text>
        <dbReference type="Rhea" id="RHEA:15229"/>
        <dbReference type="ChEBI" id="CHEBI:15378"/>
        <dbReference type="ChEBI" id="CHEBI:33019"/>
        <dbReference type="ChEBI" id="CHEBI:37565"/>
        <dbReference type="ChEBI" id="CHEBI:57527"/>
        <dbReference type="ChEBI" id="CHEBI:58409"/>
        <dbReference type="EC" id="2.7.7.13"/>
    </reaction>
</comment>
<evidence type="ECO:0000313" key="13">
    <source>
        <dbReference type="Proteomes" id="UP001255601"/>
    </source>
</evidence>
<dbReference type="GO" id="GO:0000271">
    <property type="term" value="P:polysaccharide biosynthetic process"/>
    <property type="evidence" value="ECO:0007669"/>
    <property type="project" value="InterPro"/>
</dbReference>
<dbReference type="InterPro" id="IPR011051">
    <property type="entry name" value="RmlC_Cupin_sf"/>
</dbReference>
<dbReference type="InterPro" id="IPR005835">
    <property type="entry name" value="NTP_transferase_dom"/>
</dbReference>
<protein>
    <recommendedName>
        <fullName evidence="2">mannose-1-phosphate guanylyltransferase</fullName>
        <ecNumber evidence="2">2.7.7.13</ecNumber>
    </recommendedName>
</protein>
<accession>A0AAJ2BKF1</accession>
<keyword evidence="5" id="KW-0547">Nucleotide-binding</keyword>
<keyword evidence="6" id="KW-0342">GTP-binding</keyword>
<organism evidence="12 13">
    <name type="scientific">Agrobacterium larrymoorei</name>
    <dbReference type="NCBI Taxonomy" id="160699"/>
    <lineage>
        <taxon>Bacteria</taxon>
        <taxon>Pseudomonadati</taxon>
        <taxon>Pseudomonadota</taxon>
        <taxon>Alphaproteobacteria</taxon>
        <taxon>Hyphomicrobiales</taxon>
        <taxon>Rhizobiaceae</taxon>
        <taxon>Rhizobium/Agrobacterium group</taxon>
        <taxon>Agrobacterium</taxon>
    </lineage>
</organism>
<dbReference type="InterPro" id="IPR029044">
    <property type="entry name" value="Nucleotide-diphossugar_trans"/>
</dbReference>
<name>A0AAJ2BKF1_9HYPH</name>
<dbReference type="GO" id="GO:0016853">
    <property type="term" value="F:isomerase activity"/>
    <property type="evidence" value="ECO:0007669"/>
    <property type="project" value="UniProtKB-KW"/>
</dbReference>
<proteinExistence type="inferred from homology"/>
<feature type="domain" description="Mannose-6-phosphate isomerase type II C-terminal" evidence="10">
    <location>
        <begin position="374"/>
        <end position="485"/>
    </location>
</feature>
<dbReference type="Pfam" id="PF22640">
    <property type="entry name" value="ManC_GMP_beta-helix"/>
    <property type="match status" value="1"/>
</dbReference>
<evidence type="ECO:0000259" key="10">
    <source>
        <dbReference type="Pfam" id="PF01050"/>
    </source>
</evidence>
<dbReference type="NCBIfam" id="TIGR01479">
    <property type="entry name" value="GMP_PMI"/>
    <property type="match status" value="1"/>
</dbReference>
<dbReference type="Proteomes" id="UP001255601">
    <property type="component" value="Unassembled WGS sequence"/>
</dbReference>
<evidence type="ECO:0000256" key="5">
    <source>
        <dbReference type="ARBA" id="ARBA00022741"/>
    </source>
</evidence>
<dbReference type="InterPro" id="IPR014710">
    <property type="entry name" value="RmlC-like_jellyroll"/>
</dbReference>
<dbReference type="GO" id="GO:0009298">
    <property type="term" value="P:GDP-mannose biosynthetic process"/>
    <property type="evidence" value="ECO:0007669"/>
    <property type="project" value="TreeGrafter"/>
</dbReference>
<keyword evidence="3" id="KW-0808">Transferase</keyword>
<evidence type="ECO:0000259" key="11">
    <source>
        <dbReference type="Pfam" id="PF22640"/>
    </source>
</evidence>
<dbReference type="InterPro" id="IPR049577">
    <property type="entry name" value="GMPP_N"/>
</dbReference>
<dbReference type="AlphaFoldDB" id="A0AAJ2BKF1"/>
<evidence type="ECO:0000313" key="12">
    <source>
        <dbReference type="EMBL" id="MDR6101240.1"/>
    </source>
</evidence>
<dbReference type="CDD" id="cd02509">
    <property type="entry name" value="GDP-M1P_Guanylyltransferase"/>
    <property type="match status" value="1"/>
</dbReference>
<dbReference type="Pfam" id="PF01050">
    <property type="entry name" value="MannoseP_isomer"/>
    <property type="match status" value="1"/>
</dbReference>
<dbReference type="Gene3D" id="3.90.550.10">
    <property type="entry name" value="Spore Coat Polysaccharide Biosynthesis Protein SpsA, Chain A"/>
    <property type="match status" value="1"/>
</dbReference>
<dbReference type="PANTHER" id="PTHR46390:SF1">
    <property type="entry name" value="MANNOSE-1-PHOSPHATE GUANYLYLTRANSFERASE"/>
    <property type="match status" value="1"/>
</dbReference>
<dbReference type="GO" id="GO:0004475">
    <property type="term" value="F:mannose-1-phosphate guanylyltransferase (GTP) activity"/>
    <property type="evidence" value="ECO:0007669"/>
    <property type="project" value="UniProtKB-EC"/>
</dbReference>
<dbReference type="InterPro" id="IPR006375">
    <property type="entry name" value="Man1P_GuaTrfase/Man6P_Isoase"/>
</dbReference>
<dbReference type="FunFam" id="2.60.120.10:FF:000032">
    <property type="entry name" value="Mannose-1-phosphate guanylyltransferase/mannose-6-phosphate isomerase"/>
    <property type="match status" value="1"/>
</dbReference>
<comment type="similarity">
    <text evidence="1 8">Belongs to the mannose-6-phosphate isomerase type 2 family.</text>
</comment>
<evidence type="ECO:0000256" key="1">
    <source>
        <dbReference type="ARBA" id="ARBA00006115"/>
    </source>
</evidence>
<dbReference type="EMBL" id="JAVIZC010000001">
    <property type="protein sequence ID" value="MDR6101240.1"/>
    <property type="molecule type" value="Genomic_DNA"/>
</dbReference>
<evidence type="ECO:0000256" key="6">
    <source>
        <dbReference type="ARBA" id="ARBA00023134"/>
    </source>
</evidence>